<evidence type="ECO:0000256" key="1">
    <source>
        <dbReference type="ARBA" id="ARBA00022741"/>
    </source>
</evidence>
<dbReference type="InterPro" id="IPR025943">
    <property type="entry name" value="Sigma_54_int_dom_ATP-bd_2"/>
</dbReference>
<evidence type="ECO:0000256" key="3">
    <source>
        <dbReference type="ARBA" id="ARBA00023015"/>
    </source>
</evidence>
<evidence type="ECO:0000256" key="4">
    <source>
        <dbReference type="ARBA" id="ARBA00023125"/>
    </source>
</evidence>
<dbReference type="Gene3D" id="3.30.450.40">
    <property type="match status" value="1"/>
</dbReference>
<dbReference type="InterPro" id="IPR058031">
    <property type="entry name" value="AAA_lid_NorR"/>
</dbReference>
<dbReference type="GO" id="GO:0005524">
    <property type="term" value="F:ATP binding"/>
    <property type="evidence" value="ECO:0007669"/>
    <property type="project" value="UniProtKB-KW"/>
</dbReference>
<keyword evidence="8" id="KW-1185">Reference proteome</keyword>
<evidence type="ECO:0000313" key="7">
    <source>
        <dbReference type="EMBL" id="OEE64044.1"/>
    </source>
</evidence>
<dbReference type="Pfam" id="PF02954">
    <property type="entry name" value="HTH_8"/>
    <property type="match status" value="1"/>
</dbReference>
<proteinExistence type="predicted"/>
<dbReference type="InterPro" id="IPR029016">
    <property type="entry name" value="GAF-like_dom_sf"/>
</dbReference>
<gene>
    <name evidence="7" type="ORF">A1OK_05950</name>
</gene>
<dbReference type="InterPro" id="IPR025944">
    <property type="entry name" value="Sigma_54_int_dom_CS"/>
</dbReference>
<keyword evidence="5" id="KW-0804">Transcription</keyword>
<dbReference type="Gene3D" id="1.10.10.60">
    <property type="entry name" value="Homeodomain-like"/>
    <property type="match status" value="1"/>
</dbReference>
<dbReference type="InterPro" id="IPR002197">
    <property type="entry name" value="HTH_Fis"/>
</dbReference>
<name>A0A1E5CET7_9GAMM</name>
<dbReference type="RefSeq" id="WP_016960653.1">
    <property type="nucleotide sequence ID" value="NZ_AJWN02000011.1"/>
</dbReference>
<dbReference type="PROSITE" id="PS50045">
    <property type="entry name" value="SIGMA54_INTERACT_4"/>
    <property type="match status" value="1"/>
</dbReference>
<keyword evidence="2" id="KW-0067">ATP-binding</keyword>
<keyword evidence="3" id="KW-0805">Transcription regulation</keyword>
<dbReference type="PRINTS" id="PR01590">
    <property type="entry name" value="HTHFIS"/>
</dbReference>
<dbReference type="Gene3D" id="3.40.50.300">
    <property type="entry name" value="P-loop containing nucleotide triphosphate hydrolases"/>
    <property type="match status" value="1"/>
</dbReference>
<dbReference type="SUPFAM" id="SSF52540">
    <property type="entry name" value="P-loop containing nucleoside triphosphate hydrolases"/>
    <property type="match status" value="1"/>
</dbReference>
<dbReference type="CDD" id="cd00009">
    <property type="entry name" value="AAA"/>
    <property type="match status" value="1"/>
</dbReference>
<reference evidence="7 8" key="1">
    <citation type="journal article" date="2012" name="Science">
        <title>Ecological populations of bacteria act as socially cohesive units of antibiotic production and resistance.</title>
        <authorList>
            <person name="Cordero O.X."/>
            <person name="Wildschutte H."/>
            <person name="Kirkup B."/>
            <person name="Proehl S."/>
            <person name="Ngo L."/>
            <person name="Hussain F."/>
            <person name="Le Roux F."/>
            <person name="Mincer T."/>
            <person name="Polz M.F."/>
        </authorList>
    </citation>
    <scope>NUCLEOTIDE SEQUENCE [LARGE SCALE GENOMIC DNA]</scope>
    <source>
        <strain evidence="7 8">FF-454</strain>
    </source>
</reference>
<dbReference type="InterPro" id="IPR027417">
    <property type="entry name" value="P-loop_NTPase"/>
</dbReference>
<evidence type="ECO:0000259" key="6">
    <source>
        <dbReference type="PROSITE" id="PS50045"/>
    </source>
</evidence>
<keyword evidence="1" id="KW-0547">Nucleotide-binding</keyword>
<sequence>MAVVNQVNDHIKEVQSVAEGIASARDTVIAQSWQRCVSDYQLDPLILQEAYIVPHAELKLHQERLDKLLRTARYGLDELYRQIAQHGYVLLLTDAEGVTVDYQGDASLTWELQKSGLYLGAEWSEQRAGTCGVGSCIYTGEAITVHQTDHFDATHAPLSCTAAPIYDVDGSLAAVLDISALKSPELKASQALALSLVQSCTRRIEMAALMNTFRREWIVRLSQSPAFLDVDPECAVAVNSGGEIIGMTHSAQRLLARVKGSHWQHTSALLGSKISEYFDIEINELPTLSRALPSEERLISTCTGELWFAHALAPQQPPIGHHKRRIVSESLAKLYCGDAAMGVLAQKASQLAMSPLPLLLQGETGCGKEYLARAVHETSPQRKGHFVAINCAAIPESLIESELFGYAEGAFTGARGKGKKGLIERASGGTLFLDEIGDMPLALQARLLRVLAENEVLPVGATKAIPVTLRVLAATHQDLTQLVKSGRFREDLFYRISGARLSIPPLRARDDIVWLSTKLIEKSAPKPVMISNSAQSMLLRHLWPGNIRELDNAVRFALAFCSGSEIFPEHLPEDVRQGGSKASAMAGKTNSTGIGCHEDDILTVLQACEWNISESARVLGVDRSTVHRRIKKAGLSRHYTNQTYESVPK</sequence>
<evidence type="ECO:0000256" key="5">
    <source>
        <dbReference type="ARBA" id="ARBA00023163"/>
    </source>
</evidence>
<dbReference type="GO" id="GO:0043565">
    <property type="term" value="F:sequence-specific DNA binding"/>
    <property type="evidence" value="ECO:0007669"/>
    <property type="project" value="InterPro"/>
</dbReference>
<organism evidence="7 8">
    <name type="scientific">Enterovibrio norvegicus FF-454</name>
    <dbReference type="NCBI Taxonomy" id="1185651"/>
    <lineage>
        <taxon>Bacteria</taxon>
        <taxon>Pseudomonadati</taxon>
        <taxon>Pseudomonadota</taxon>
        <taxon>Gammaproteobacteria</taxon>
        <taxon>Vibrionales</taxon>
        <taxon>Vibrionaceae</taxon>
        <taxon>Enterovibrio</taxon>
    </lineage>
</organism>
<feature type="domain" description="Sigma-54 factor interaction" evidence="6">
    <location>
        <begin position="334"/>
        <end position="559"/>
    </location>
</feature>
<dbReference type="PROSITE" id="PS00688">
    <property type="entry name" value="SIGMA54_INTERACT_3"/>
    <property type="match status" value="1"/>
</dbReference>
<dbReference type="EMBL" id="AJWN02000011">
    <property type="protein sequence ID" value="OEE64044.1"/>
    <property type="molecule type" value="Genomic_DNA"/>
</dbReference>
<dbReference type="Proteomes" id="UP000095039">
    <property type="component" value="Unassembled WGS sequence"/>
</dbReference>
<dbReference type="Pfam" id="PF25601">
    <property type="entry name" value="AAA_lid_14"/>
    <property type="match status" value="1"/>
</dbReference>
<dbReference type="SMART" id="SM00382">
    <property type="entry name" value="AAA"/>
    <property type="match status" value="1"/>
</dbReference>
<evidence type="ECO:0000313" key="8">
    <source>
        <dbReference type="Proteomes" id="UP000095039"/>
    </source>
</evidence>
<dbReference type="PANTHER" id="PTHR32071:SF77">
    <property type="entry name" value="TRANSCRIPTIONAL REGULATORY PROTEIN"/>
    <property type="match status" value="1"/>
</dbReference>
<dbReference type="GO" id="GO:0006355">
    <property type="term" value="P:regulation of DNA-templated transcription"/>
    <property type="evidence" value="ECO:0007669"/>
    <property type="project" value="InterPro"/>
</dbReference>
<dbReference type="Gene3D" id="1.10.8.60">
    <property type="match status" value="1"/>
</dbReference>
<dbReference type="InterPro" id="IPR009057">
    <property type="entry name" value="Homeodomain-like_sf"/>
</dbReference>
<dbReference type="SUPFAM" id="SSF55781">
    <property type="entry name" value="GAF domain-like"/>
    <property type="match status" value="1"/>
</dbReference>
<comment type="caution">
    <text evidence="7">The sequence shown here is derived from an EMBL/GenBank/DDBJ whole genome shotgun (WGS) entry which is preliminary data.</text>
</comment>
<accession>A0A1E5CET7</accession>
<dbReference type="PANTHER" id="PTHR32071">
    <property type="entry name" value="TRANSCRIPTIONAL REGULATORY PROTEIN"/>
    <property type="match status" value="1"/>
</dbReference>
<dbReference type="PROSITE" id="PS00676">
    <property type="entry name" value="SIGMA54_INTERACT_2"/>
    <property type="match status" value="1"/>
</dbReference>
<keyword evidence="4" id="KW-0238">DNA-binding</keyword>
<dbReference type="InterPro" id="IPR003593">
    <property type="entry name" value="AAA+_ATPase"/>
</dbReference>
<evidence type="ECO:0000256" key="2">
    <source>
        <dbReference type="ARBA" id="ARBA00022840"/>
    </source>
</evidence>
<dbReference type="Pfam" id="PF00158">
    <property type="entry name" value="Sigma54_activat"/>
    <property type="match status" value="1"/>
</dbReference>
<dbReference type="SUPFAM" id="SSF46689">
    <property type="entry name" value="Homeodomain-like"/>
    <property type="match status" value="1"/>
</dbReference>
<dbReference type="FunFam" id="3.40.50.300:FF:000006">
    <property type="entry name" value="DNA-binding transcriptional regulator NtrC"/>
    <property type="match status" value="1"/>
</dbReference>
<dbReference type="AlphaFoldDB" id="A0A1E5CET7"/>
<dbReference type="InterPro" id="IPR002078">
    <property type="entry name" value="Sigma_54_int"/>
</dbReference>
<protein>
    <submittedName>
        <fullName evidence="7">Sigma-54-dependent Fis family transcriptional regulator</fullName>
    </submittedName>
</protein>